<sequence length="397" mass="45268">MHILWLPSWFPTSAHPLNGIFFKEQLKALSNHGLKIRMIYPDLRRLREFNGINLIDNHFQKSFCREDALEMVFFHGWNLYPKQIKKQKEAFIKASFSLFQSYIKKFGKPDLIHAQSAFWGAFAAKSLSDAYSIPFIITEHLGEFLKGIALSPIDTCWTTPILKEVFEKSSKILSVSNAISAVLKKHYLPNQDHKFDIMPNCVDTDFFKQRKEKPKDNFHWISVSHLTQDKNLSFLLKSFSQVVKTSPKTCLSIYGDGPLRKQLQSEIQSLNLTGHVRLCGQATREGVREALSKSHAFVLPSLAESFGVAYIEALATGLPVVATLKGGPKDFVTKANGYLVNPEKKEELIHAMIDCQKNIDFFDQEAIEQEAKQRFGVQTFVNRHLNLYENLLTKSPS</sequence>
<feature type="domain" description="Glycosyl transferase family 1" evidence="1">
    <location>
        <begin position="204"/>
        <end position="358"/>
    </location>
</feature>
<dbReference type="GO" id="GO:0016757">
    <property type="term" value="F:glycosyltransferase activity"/>
    <property type="evidence" value="ECO:0007669"/>
    <property type="project" value="InterPro"/>
</dbReference>
<dbReference type="Proteomes" id="UP000031552">
    <property type="component" value="Unassembled WGS sequence"/>
</dbReference>
<dbReference type="EMBL" id="CCEJ010000007">
    <property type="protein sequence ID" value="CDR34371.1"/>
    <property type="molecule type" value="Genomic_DNA"/>
</dbReference>
<dbReference type="eggNOG" id="COG0438">
    <property type="taxonomic scope" value="Bacteria"/>
</dbReference>
<dbReference type="InterPro" id="IPR050194">
    <property type="entry name" value="Glycosyltransferase_grp1"/>
</dbReference>
<comment type="caution">
    <text evidence="2">The sequence shown here is derived from an EMBL/GenBank/DDBJ whole genome shotgun (WGS) entry which is preliminary data.</text>
</comment>
<dbReference type="AlphaFoldDB" id="A0A090CZK9"/>
<keyword evidence="2" id="KW-0808">Transferase</keyword>
<gene>
    <name evidence="2" type="ORF">CSEC_1557</name>
</gene>
<evidence type="ECO:0000313" key="2">
    <source>
        <dbReference type="EMBL" id="CDR34371.1"/>
    </source>
</evidence>
<dbReference type="SUPFAM" id="SSF53756">
    <property type="entry name" value="UDP-Glycosyltransferase/glycogen phosphorylase"/>
    <property type="match status" value="1"/>
</dbReference>
<keyword evidence="3" id="KW-1185">Reference proteome</keyword>
<dbReference type="STRING" id="1437425.CSEC_1557"/>
<dbReference type="InterPro" id="IPR001296">
    <property type="entry name" value="Glyco_trans_1"/>
</dbReference>
<name>A0A090CZK9_9BACT</name>
<dbReference type="Pfam" id="PF00534">
    <property type="entry name" value="Glycos_transf_1"/>
    <property type="match status" value="1"/>
</dbReference>
<dbReference type="Gene3D" id="3.40.50.2000">
    <property type="entry name" value="Glycogen Phosphorylase B"/>
    <property type="match status" value="2"/>
</dbReference>
<accession>A0A090CZK9</accession>
<dbReference type="PANTHER" id="PTHR45947">
    <property type="entry name" value="SULFOQUINOVOSYL TRANSFERASE SQD2"/>
    <property type="match status" value="1"/>
</dbReference>
<evidence type="ECO:0000313" key="3">
    <source>
        <dbReference type="Proteomes" id="UP000031552"/>
    </source>
</evidence>
<dbReference type="PANTHER" id="PTHR45947:SF3">
    <property type="entry name" value="SULFOQUINOVOSYL TRANSFERASE SQD2"/>
    <property type="match status" value="1"/>
</dbReference>
<evidence type="ECO:0000259" key="1">
    <source>
        <dbReference type="Pfam" id="PF00534"/>
    </source>
</evidence>
<reference evidence="2" key="2">
    <citation type="submission" date="2014-09" db="EMBL/GenBank/DDBJ databases">
        <title>Criblamydia sequanensis harbors a mega-plasmid encoding arsenite resistance.</title>
        <authorList>
            <person name="Bertelli C."/>
            <person name="Goesmann A."/>
            <person name="Greub G."/>
        </authorList>
    </citation>
    <scope>NUCLEOTIDE SEQUENCE [LARGE SCALE GENOMIC DNA]</scope>
    <source>
        <strain evidence="2">CRIB-18</strain>
    </source>
</reference>
<reference evidence="2" key="1">
    <citation type="submission" date="2013-12" db="EMBL/GenBank/DDBJ databases">
        <authorList>
            <person name="Linke B."/>
        </authorList>
    </citation>
    <scope>NUCLEOTIDE SEQUENCE [LARGE SCALE GENOMIC DNA]</scope>
    <source>
        <strain evidence="2">CRIB-18</strain>
    </source>
</reference>
<protein>
    <submittedName>
        <fullName evidence="2">Glycosyl transferase</fullName>
    </submittedName>
</protein>
<organism evidence="2 3">
    <name type="scientific">Candidatus Criblamydia sequanensis CRIB-18</name>
    <dbReference type="NCBI Taxonomy" id="1437425"/>
    <lineage>
        <taxon>Bacteria</taxon>
        <taxon>Pseudomonadati</taxon>
        <taxon>Chlamydiota</taxon>
        <taxon>Chlamydiia</taxon>
        <taxon>Parachlamydiales</taxon>
        <taxon>Candidatus Criblamydiaceae</taxon>
        <taxon>Candidatus Criblamydia</taxon>
    </lineage>
</organism>
<proteinExistence type="predicted"/>